<dbReference type="OrthoDB" id="9766299at2"/>
<feature type="transmembrane region" description="Helical" evidence="4">
    <location>
        <begin position="353"/>
        <end position="377"/>
    </location>
</feature>
<reference evidence="6 7" key="1">
    <citation type="submission" date="2015-11" db="EMBL/GenBank/DDBJ databases">
        <title>Genomic Taxonomy of the Vibrionaceae.</title>
        <authorList>
            <person name="Gomez-Gil B."/>
            <person name="Enciso-Ibarra J."/>
        </authorList>
    </citation>
    <scope>NUCLEOTIDE SEQUENCE [LARGE SCALE GENOMIC DNA]</scope>
    <source>
        <strain evidence="6 7">CAIM 912</strain>
    </source>
</reference>
<dbReference type="PANTHER" id="PTHR43630:SF1">
    <property type="entry name" value="POLY-BETA-1,6-N-ACETYL-D-GLUCOSAMINE SYNTHASE"/>
    <property type="match status" value="1"/>
</dbReference>
<dbReference type="Pfam" id="PF00535">
    <property type="entry name" value="Glycos_transf_2"/>
    <property type="match status" value="1"/>
</dbReference>
<dbReference type="InterPro" id="IPR029044">
    <property type="entry name" value="Nucleotide-diphossugar_trans"/>
</dbReference>
<comment type="caution">
    <text evidence="6">The sequence shown here is derived from an EMBL/GenBank/DDBJ whole genome shotgun (WGS) entry which is preliminary data.</text>
</comment>
<organism evidence="6 7">
    <name type="scientific">Enterovibrio coralii</name>
    <dbReference type="NCBI Taxonomy" id="294935"/>
    <lineage>
        <taxon>Bacteria</taxon>
        <taxon>Pseudomonadati</taxon>
        <taxon>Pseudomonadota</taxon>
        <taxon>Gammaproteobacteria</taxon>
        <taxon>Vibrionales</taxon>
        <taxon>Vibrionaceae</taxon>
        <taxon>Enterovibrio</taxon>
    </lineage>
</organism>
<dbReference type="InterPro" id="IPR001173">
    <property type="entry name" value="Glyco_trans_2-like"/>
</dbReference>
<evidence type="ECO:0000256" key="4">
    <source>
        <dbReference type="SAM" id="Phobius"/>
    </source>
</evidence>
<dbReference type="Proteomes" id="UP000070529">
    <property type="component" value="Unassembled WGS sequence"/>
</dbReference>
<evidence type="ECO:0000313" key="7">
    <source>
        <dbReference type="Proteomes" id="UP000070529"/>
    </source>
</evidence>
<evidence type="ECO:0000259" key="5">
    <source>
        <dbReference type="Pfam" id="PF00535"/>
    </source>
</evidence>
<dbReference type="RefSeq" id="WP_067413501.1">
    <property type="nucleotide sequence ID" value="NZ_LNTY01000025.1"/>
</dbReference>
<keyword evidence="4" id="KW-0812">Transmembrane</keyword>
<feature type="transmembrane region" description="Helical" evidence="4">
    <location>
        <begin position="6"/>
        <end position="28"/>
    </location>
</feature>
<name>A0A135IA13_9GAMM</name>
<dbReference type="EMBL" id="LNTY01000025">
    <property type="protein sequence ID" value="KXF82289.1"/>
    <property type="molecule type" value="Genomic_DNA"/>
</dbReference>
<keyword evidence="3" id="KW-0808">Transferase</keyword>
<protein>
    <submittedName>
        <fullName evidence="6">Chitin synthase</fullName>
    </submittedName>
</protein>
<evidence type="ECO:0000256" key="1">
    <source>
        <dbReference type="ARBA" id="ARBA00006739"/>
    </source>
</evidence>
<feature type="transmembrane region" description="Helical" evidence="4">
    <location>
        <begin position="293"/>
        <end position="316"/>
    </location>
</feature>
<dbReference type="SUPFAM" id="SSF53448">
    <property type="entry name" value="Nucleotide-diphospho-sugar transferases"/>
    <property type="match status" value="1"/>
</dbReference>
<keyword evidence="2" id="KW-0328">Glycosyltransferase</keyword>
<gene>
    <name evidence="6" type="ORF">ATN88_08940</name>
</gene>
<keyword evidence="4" id="KW-0472">Membrane</keyword>
<sequence length="390" mass="44656">MDTWSIILSIPFAITLISSLILFLIFVVKWKPHVADADMPSVSVFVPFYNEDSDLIIKSLNKIDDQIYPEKIQVIIIDDGSTNNAPAAVQRWLTYERKHEYVFVQREKNGGRKGIALDYVLEKDIARGDVYIVVDSDTFIEKDGVYELASKMWSDPRYAAVCGYIVPENYQGSLIGRSQYYEHIGVYGAFRAAQDQLGIVPVLAGAFVAHRAEVVKELGGWSEWLVEDISWCWKAIANNYRTGYAASAMATTQCPINRKDLFKQRRRWARGRVEAYLETWKVSKKMGFLSSPWFLMNALQYCIPPMIIAVPLMIYFSLWLPLSIIGINLIVDIIFMSIFIRKSGNRAKINIRDVLNIPFFFSLLEVITWLPNILGYVDELSGKDKSWLTR</sequence>
<dbReference type="PANTHER" id="PTHR43630">
    <property type="entry name" value="POLY-BETA-1,6-N-ACETYL-D-GLUCOSAMINE SYNTHASE"/>
    <property type="match status" value="1"/>
</dbReference>
<dbReference type="CDD" id="cd06423">
    <property type="entry name" value="CESA_like"/>
    <property type="match status" value="1"/>
</dbReference>
<feature type="transmembrane region" description="Helical" evidence="4">
    <location>
        <begin position="322"/>
        <end position="341"/>
    </location>
</feature>
<evidence type="ECO:0000256" key="2">
    <source>
        <dbReference type="ARBA" id="ARBA00022676"/>
    </source>
</evidence>
<proteinExistence type="inferred from homology"/>
<dbReference type="GO" id="GO:0016757">
    <property type="term" value="F:glycosyltransferase activity"/>
    <property type="evidence" value="ECO:0007669"/>
    <property type="project" value="UniProtKB-KW"/>
</dbReference>
<feature type="domain" description="Glycosyltransferase 2-like" evidence="5">
    <location>
        <begin position="43"/>
        <end position="218"/>
    </location>
</feature>
<dbReference type="Gene3D" id="3.90.550.10">
    <property type="entry name" value="Spore Coat Polysaccharide Biosynthesis Protein SpsA, Chain A"/>
    <property type="match status" value="1"/>
</dbReference>
<dbReference type="AlphaFoldDB" id="A0A135IA13"/>
<evidence type="ECO:0000313" key="6">
    <source>
        <dbReference type="EMBL" id="KXF82289.1"/>
    </source>
</evidence>
<evidence type="ECO:0000256" key="3">
    <source>
        <dbReference type="ARBA" id="ARBA00022679"/>
    </source>
</evidence>
<dbReference type="STRING" id="294935.ATN88_08940"/>
<keyword evidence="4" id="KW-1133">Transmembrane helix</keyword>
<comment type="similarity">
    <text evidence="1">Belongs to the glycosyltransferase 2 family.</text>
</comment>
<accession>A0A135IA13</accession>
<keyword evidence="7" id="KW-1185">Reference proteome</keyword>